<evidence type="ECO:0000313" key="1">
    <source>
        <dbReference type="EMBL" id="MFC2966856.1"/>
    </source>
</evidence>
<dbReference type="Proteomes" id="UP001595443">
    <property type="component" value="Unassembled WGS sequence"/>
</dbReference>
<comment type="caution">
    <text evidence="1">The sequence shown here is derived from an EMBL/GenBank/DDBJ whole genome shotgun (WGS) entry which is preliminary data.</text>
</comment>
<sequence length="99" mass="11671">MTRAIETYEIEWQGIAIEINWEAKWHNSDIYPIAHIQLRAEGRQPLPMTETGYRSHFVQREQVEAYGTPVEYVTAWLEEAALSPAWPRYVEESKQMSLF</sequence>
<gene>
    <name evidence="1" type="ORF">ACFOES_02005</name>
</gene>
<organism evidence="1 2">
    <name type="scientific">Acidimangrovimonas pyrenivorans</name>
    <dbReference type="NCBI Taxonomy" id="2030798"/>
    <lineage>
        <taxon>Bacteria</taxon>
        <taxon>Pseudomonadati</taxon>
        <taxon>Pseudomonadota</taxon>
        <taxon>Alphaproteobacteria</taxon>
        <taxon>Rhodobacterales</taxon>
        <taxon>Paracoccaceae</taxon>
        <taxon>Acidimangrovimonas</taxon>
    </lineage>
</organism>
<dbReference type="EMBL" id="JBHRSK010000002">
    <property type="protein sequence ID" value="MFC2966856.1"/>
    <property type="molecule type" value="Genomic_DNA"/>
</dbReference>
<keyword evidence="2" id="KW-1185">Reference proteome</keyword>
<protein>
    <submittedName>
        <fullName evidence="1">Uncharacterized protein</fullName>
    </submittedName>
</protein>
<accession>A0ABV7AC20</accession>
<dbReference type="RefSeq" id="WP_377831480.1">
    <property type="nucleotide sequence ID" value="NZ_JBHRSK010000002.1"/>
</dbReference>
<proteinExistence type="predicted"/>
<evidence type="ECO:0000313" key="2">
    <source>
        <dbReference type="Proteomes" id="UP001595443"/>
    </source>
</evidence>
<name>A0ABV7AC20_9RHOB</name>
<reference evidence="2" key="1">
    <citation type="journal article" date="2019" name="Int. J. Syst. Evol. Microbiol.">
        <title>The Global Catalogue of Microorganisms (GCM) 10K type strain sequencing project: providing services to taxonomists for standard genome sequencing and annotation.</title>
        <authorList>
            <consortium name="The Broad Institute Genomics Platform"/>
            <consortium name="The Broad Institute Genome Sequencing Center for Infectious Disease"/>
            <person name="Wu L."/>
            <person name="Ma J."/>
        </authorList>
    </citation>
    <scope>NUCLEOTIDE SEQUENCE [LARGE SCALE GENOMIC DNA]</scope>
    <source>
        <strain evidence="2">KCTC 62192</strain>
    </source>
</reference>